<feature type="compositionally biased region" description="Low complexity" evidence="1">
    <location>
        <begin position="470"/>
        <end position="483"/>
    </location>
</feature>
<dbReference type="AlphaFoldDB" id="A0A5N6KQ11"/>
<accession>A0A5N6KQ11</accession>
<feature type="region of interest" description="Disordered" evidence="1">
    <location>
        <begin position="434"/>
        <end position="494"/>
    </location>
</feature>
<feature type="compositionally biased region" description="Polar residues" evidence="1">
    <location>
        <begin position="786"/>
        <end position="803"/>
    </location>
</feature>
<feature type="compositionally biased region" description="Polar residues" evidence="1">
    <location>
        <begin position="612"/>
        <end position="636"/>
    </location>
</feature>
<keyword evidence="3" id="KW-1185">Reference proteome</keyword>
<evidence type="ECO:0000313" key="2">
    <source>
        <dbReference type="EMBL" id="KAB8336647.1"/>
    </source>
</evidence>
<gene>
    <name evidence="2" type="ORF">FH972_020958</name>
</gene>
<feature type="region of interest" description="Disordered" evidence="1">
    <location>
        <begin position="931"/>
        <end position="960"/>
    </location>
</feature>
<evidence type="ECO:0000256" key="1">
    <source>
        <dbReference type="SAM" id="MobiDB-lite"/>
    </source>
</evidence>
<comment type="caution">
    <text evidence="2">The sequence shown here is derived from an EMBL/GenBank/DDBJ whole genome shotgun (WGS) entry which is preliminary data.</text>
</comment>
<dbReference type="Proteomes" id="UP000327013">
    <property type="component" value="Unassembled WGS sequence"/>
</dbReference>
<protein>
    <submittedName>
        <fullName evidence="2">Uncharacterized protein</fullName>
    </submittedName>
</protein>
<reference evidence="2 3" key="1">
    <citation type="submission" date="2019-06" db="EMBL/GenBank/DDBJ databases">
        <title>A chromosomal-level reference genome of Carpinus fangiana (Coryloideae, Betulaceae).</title>
        <authorList>
            <person name="Yang X."/>
            <person name="Wang Z."/>
            <person name="Zhang L."/>
            <person name="Hao G."/>
            <person name="Liu J."/>
            <person name="Yang Y."/>
        </authorList>
    </citation>
    <scope>NUCLEOTIDE SEQUENCE [LARGE SCALE GENOMIC DNA]</scope>
    <source>
        <strain evidence="2">Cfa_2016G</strain>
        <tissue evidence="2">Leaf</tissue>
    </source>
</reference>
<proteinExistence type="predicted"/>
<feature type="region of interest" description="Disordered" evidence="1">
    <location>
        <begin position="607"/>
        <end position="642"/>
    </location>
</feature>
<dbReference type="EMBL" id="VIBQ01000009">
    <property type="protein sequence ID" value="KAB8336647.1"/>
    <property type="molecule type" value="Genomic_DNA"/>
</dbReference>
<dbReference type="OrthoDB" id="5374844at2759"/>
<name>A0A5N6KQ11_9ROSI</name>
<organism evidence="2 3">
    <name type="scientific">Carpinus fangiana</name>
    <dbReference type="NCBI Taxonomy" id="176857"/>
    <lineage>
        <taxon>Eukaryota</taxon>
        <taxon>Viridiplantae</taxon>
        <taxon>Streptophyta</taxon>
        <taxon>Embryophyta</taxon>
        <taxon>Tracheophyta</taxon>
        <taxon>Spermatophyta</taxon>
        <taxon>Magnoliopsida</taxon>
        <taxon>eudicotyledons</taxon>
        <taxon>Gunneridae</taxon>
        <taxon>Pentapetalae</taxon>
        <taxon>rosids</taxon>
        <taxon>fabids</taxon>
        <taxon>Fagales</taxon>
        <taxon>Betulaceae</taxon>
        <taxon>Carpinus</taxon>
    </lineage>
</organism>
<feature type="region of interest" description="Disordered" evidence="1">
    <location>
        <begin position="771"/>
        <end position="803"/>
    </location>
</feature>
<evidence type="ECO:0000313" key="3">
    <source>
        <dbReference type="Proteomes" id="UP000327013"/>
    </source>
</evidence>
<sequence length="1118" mass="122727">MHNAEFRQTSLGQPDPPFFLLPLSLPTANFHARGSFPPLLGWSGHLQSNDILNSHVHRPDSIPMTSLRQDPAFTMTNTLHEADLRLILEGPAPDVDRNLADLAERKDEKDVLRSPITNKPFFQIGVLLLATVELDHAHLSKATKDRQQNLGDIISSKTTEDVRLVAGAIVRCATVNGAPVDSFHTSPGINLSIDKFPGPADSQFLANCSSATDILWAPHVTVDNEVLRLKGGNLAIFVEQTCLKIATPPTSDPLRFIDLRFCHVVNANVELASLQGQDRLATHPKLDLILNQSDKNITVDAVSRKAQRLIIWFEDMDTAKELHKTIRQVLSTPTQVETGNMPSTTAQSKILMYSKVAKNKQPVNVSQNISSPVRSVKTTTQPQTHVENVSLGDAGNAASKVKLSARMKAENFHGSRQTASQALPQQIKTVHARTGAVDDDRVQGKSLFKGQEKLSGNSEADPQCKSGGASTPTTVSDVTSSTSRRIKKIKTRPVQQKKLPIVSSNSADISFITLKSPHVDTGKGATVEEPQENTYTIVAQEHQAGLSGGVIDVQRNPSNQTSLKKHPPVSFQRPVLKSTASETSNAHEDCSISKMSYDHRCAHGDEHETFLPDQSSRKTSLNAFSSTGPANQGSKTEQPEAYQHTEDLEPRVHSVNELTHNRPSTKRTTSTPVPMVTKRARYDEDNQTDDLYSAYDSIYQGSLPELNRATCSQLSTRVDMNGSPYPRAKCLPVCSRSPIESNTGVISRIEPIPINMVSSLAKSSIKSRVLELSSTSDDDITETSTKPSRGVTSNDDLNIKSTGITHPCPLRSSRFLSSSETSVQSETKQQIADVVDQFKNLATDNLLSRSLKNDNAELQKDSTIPRVLTFQQRLRGRMPAQVEMEDAAEWGEAEETFVEEHNSVRSSSLTGGQSKYVAAWFPIDKDSVAAAETSDGTSAAESDTDTEDNTTTESERLSEEQNLNNHHHFLKSQLFLISQRLVLLIASQEDAVNFFINQYSNNAEQLIADLMRSHADDFDITAAKLALQRLGLATQLDQQSQKLQERLINFQQLAADLDIGLSFRGKVAKHQHVSHSVVKQTLPGPCCRMFPGGSDMVMVVASRLFSWPDSDRVLAALL</sequence>